<accession>A0A5K7S4U5</accession>
<evidence type="ECO:0008006" key="4">
    <source>
        <dbReference type="Google" id="ProtNLM"/>
    </source>
</evidence>
<name>A0A5K7S4U5_9BACT</name>
<dbReference type="PROSITE" id="PS51257">
    <property type="entry name" value="PROKAR_LIPOPROTEIN"/>
    <property type="match status" value="1"/>
</dbReference>
<protein>
    <recommendedName>
        <fullName evidence="4">DUF3124 domain-containing protein</fullName>
    </recommendedName>
</protein>
<feature type="chain" id="PRO_5024358529" description="DUF3124 domain-containing protein" evidence="1">
    <location>
        <begin position="23"/>
        <end position="169"/>
    </location>
</feature>
<dbReference type="RefSeq" id="WP_318349626.1">
    <property type="nucleotide sequence ID" value="NZ_AP018694.1"/>
</dbReference>
<feature type="signal peptide" evidence="1">
    <location>
        <begin position="1"/>
        <end position="22"/>
    </location>
</feature>
<keyword evidence="1" id="KW-0732">Signal</keyword>
<keyword evidence="3" id="KW-1185">Reference proteome</keyword>
<evidence type="ECO:0000313" key="3">
    <source>
        <dbReference type="Proteomes" id="UP001193389"/>
    </source>
</evidence>
<dbReference type="KEGG" id="anf:AQPE_0703"/>
<sequence>MKPLFFLSLILAILTSCSQNKAPETKHHSDFHFAEVNKSTFERTELVYIPIYSDIYYIDSKHTFSLTATLSIRNTSFKDSIYLFSIDYYNSTGEKVRRYNESTLLVKPMESVDFVVENKDDTGGVGASFVVEWGAAKSEAQRPYFQGVMIGTTGQQGISFTTEGVVIQK</sequence>
<dbReference type="InterPro" id="IPR021471">
    <property type="entry name" value="DUF3124"/>
</dbReference>
<dbReference type="Pfam" id="PF11322">
    <property type="entry name" value="DUF3124"/>
    <property type="match status" value="1"/>
</dbReference>
<reference evidence="2" key="1">
    <citation type="journal article" date="2020" name="Int. J. Syst. Evol. Microbiol.">
        <title>Aquipluma nitroreducens gen. nov. sp. nov., a novel facultatively anaerobic bacterium isolated from a freshwater lake.</title>
        <authorList>
            <person name="Watanabe M."/>
            <person name="Kojima H."/>
            <person name="Fukui M."/>
        </authorList>
    </citation>
    <scope>NUCLEOTIDE SEQUENCE</scope>
    <source>
        <strain evidence="2">MeG22</strain>
    </source>
</reference>
<proteinExistence type="predicted"/>
<evidence type="ECO:0000256" key="1">
    <source>
        <dbReference type="SAM" id="SignalP"/>
    </source>
</evidence>
<dbReference type="EMBL" id="AP018694">
    <property type="protein sequence ID" value="BBE16563.1"/>
    <property type="molecule type" value="Genomic_DNA"/>
</dbReference>
<organism evidence="2 3">
    <name type="scientific">Aquipluma nitroreducens</name>
    <dbReference type="NCBI Taxonomy" id="2010828"/>
    <lineage>
        <taxon>Bacteria</taxon>
        <taxon>Pseudomonadati</taxon>
        <taxon>Bacteroidota</taxon>
        <taxon>Bacteroidia</taxon>
        <taxon>Marinilabiliales</taxon>
        <taxon>Prolixibacteraceae</taxon>
        <taxon>Aquipluma</taxon>
    </lineage>
</organism>
<evidence type="ECO:0000313" key="2">
    <source>
        <dbReference type="EMBL" id="BBE16563.1"/>
    </source>
</evidence>
<dbReference type="AlphaFoldDB" id="A0A5K7S4U5"/>
<gene>
    <name evidence="2" type="ORF">AQPE_0703</name>
</gene>
<dbReference type="Proteomes" id="UP001193389">
    <property type="component" value="Chromosome"/>
</dbReference>